<dbReference type="AlphaFoldDB" id="A0A679FVC3"/>
<keyword evidence="6" id="KW-0413">Isomerase</keyword>
<dbReference type="RefSeq" id="WP_172418902.1">
    <property type="nucleotide sequence ID" value="NZ_AP022558.1"/>
</dbReference>
<dbReference type="InterPro" id="IPR013825">
    <property type="entry name" value="Topo_IA_cen_sub2"/>
</dbReference>
<dbReference type="Pfam" id="PF13342">
    <property type="entry name" value="Toprim_Crpt"/>
    <property type="match status" value="1"/>
</dbReference>
<accession>A0A679FVC3</accession>
<dbReference type="Gene3D" id="3.40.50.140">
    <property type="match status" value="1"/>
</dbReference>
<protein>
    <recommendedName>
        <fullName evidence="3">DNA topoisomerase</fullName>
        <ecNumber evidence="3">5.6.2.1</ecNumber>
    </recommendedName>
    <alternativeName>
        <fullName evidence="10">Omega-protein</fullName>
    </alternativeName>
    <alternativeName>
        <fullName evidence="9">Relaxing enzyme</fullName>
    </alternativeName>
    <alternativeName>
        <fullName evidence="7">Swivelase</fullName>
    </alternativeName>
    <alternativeName>
        <fullName evidence="8">Untwisting enzyme</fullName>
    </alternativeName>
</protein>
<dbReference type="GO" id="GO:0006265">
    <property type="term" value="P:DNA topological change"/>
    <property type="evidence" value="ECO:0007669"/>
    <property type="project" value="InterPro"/>
</dbReference>
<evidence type="ECO:0000256" key="1">
    <source>
        <dbReference type="ARBA" id="ARBA00000213"/>
    </source>
</evidence>
<dbReference type="InterPro" id="IPR000380">
    <property type="entry name" value="Topo_IA"/>
</dbReference>
<proteinExistence type="inferred from homology"/>
<dbReference type="GO" id="GO:0006281">
    <property type="term" value="P:DNA repair"/>
    <property type="evidence" value="ECO:0007669"/>
    <property type="project" value="TreeGrafter"/>
</dbReference>
<evidence type="ECO:0000313" key="12">
    <source>
        <dbReference type="EMBL" id="BBW98929.1"/>
    </source>
</evidence>
<dbReference type="NCBIfam" id="NF005829">
    <property type="entry name" value="PRK07726.1"/>
    <property type="match status" value="1"/>
</dbReference>
<evidence type="ECO:0000256" key="6">
    <source>
        <dbReference type="ARBA" id="ARBA00023235"/>
    </source>
</evidence>
<dbReference type="GO" id="GO:0006310">
    <property type="term" value="P:DNA recombination"/>
    <property type="evidence" value="ECO:0007669"/>
    <property type="project" value="TreeGrafter"/>
</dbReference>
<reference evidence="13" key="1">
    <citation type="journal article" date="2020" name="Microbiol. Resour. Announc.">
        <title>Complete Genome Sequence of Geobacillus sp. Strain E55-1, Isolated from Mine Geyser in Japan.</title>
        <authorList>
            <person name="Miyazaki K."/>
            <person name="Hase E."/>
            <person name="Tokito N."/>
        </authorList>
    </citation>
    <scope>NUCLEOTIDE SEQUENCE [LARGE SCALE GENOMIC DNA]</scope>
    <source>
        <strain evidence="13">E55-1</strain>
        <plasmid evidence="13">pGspE55-1</plasmid>
    </source>
</reference>
<evidence type="ECO:0000256" key="3">
    <source>
        <dbReference type="ARBA" id="ARBA00012891"/>
    </source>
</evidence>
<evidence type="ECO:0000256" key="10">
    <source>
        <dbReference type="ARBA" id="ARBA00032877"/>
    </source>
</evidence>
<geneLocation type="plasmid" evidence="12 13">
    <name>pGspE55-1</name>
</geneLocation>
<dbReference type="CDD" id="cd00186">
    <property type="entry name" value="TOP1Ac"/>
    <property type="match status" value="1"/>
</dbReference>
<dbReference type="Proteomes" id="UP000501421">
    <property type="component" value="Plasmid pGspE55-1"/>
</dbReference>
<evidence type="ECO:0000256" key="2">
    <source>
        <dbReference type="ARBA" id="ARBA00009446"/>
    </source>
</evidence>
<dbReference type="GO" id="GO:0043597">
    <property type="term" value="C:cytoplasmic replication fork"/>
    <property type="evidence" value="ECO:0007669"/>
    <property type="project" value="TreeGrafter"/>
</dbReference>
<evidence type="ECO:0000256" key="9">
    <source>
        <dbReference type="ARBA" id="ARBA00032235"/>
    </source>
</evidence>
<dbReference type="NCBIfam" id="TIGR01056">
    <property type="entry name" value="topB"/>
    <property type="match status" value="1"/>
</dbReference>
<dbReference type="InterPro" id="IPR023405">
    <property type="entry name" value="Topo_IA_core_domain"/>
</dbReference>
<dbReference type="GO" id="GO:0003917">
    <property type="term" value="F:DNA topoisomerase type I (single strand cut, ATP-independent) activity"/>
    <property type="evidence" value="ECO:0007669"/>
    <property type="project" value="UniProtKB-EC"/>
</dbReference>
<comment type="similarity">
    <text evidence="2">Belongs to the type IA topoisomerase family.</text>
</comment>
<organism evidence="12 13">
    <name type="scientific">Geobacillus subterraneus</name>
    <dbReference type="NCBI Taxonomy" id="129338"/>
    <lineage>
        <taxon>Bacteria</taxon>
        <taxon>Bacillati</taxon>
        <taxon>Bacillota</taxon>
        <taxon>Bacilli</taxon>
        <taxon>Bacillales</taxon>
        <taxon>Anoxybacillaceae</taxon>
        <taxon>Geobacillus</taxon>
    </lineage>
</organism>
<dbReference type="SMART" id="SM00436">
    <property type="entry name" value="TOP1Bc"/>
    <property type="match status" value="1"/>
</dbReference>
<evidence type="ECO:0000256" key="4">
    <source>
        <dbReference type="ARBA" id="ARBA00023029"/>
    </source>
</evidence>
<dbReference type="SMART" id="SM00437">
    <property type="entry name" value="TOP1Ac"/>
    <property type="match status" value="1"/>
</dbReference>
<dbReference type="InterPro" id="IPR003601">
    <property type="entry name" value="Topo_IA_2"/>
</dbReference>
<dbReference type="InterPro" id="IPR025589">
    <property type="entry name" value="Toprim_C_rpt"/>
</dbReference>
<dbReference type="PANTHER" id="PTHR11390">
    <property type="entry name" value="PROKARYOTIC DNA TOPOISOMERASE"/>
    <property type="match status" value="1"/>
</dbReference>
<gene>
    <name evidence="12" type="primary">topB</name>
    <name evidence="12" type="ORF">GsuE55_37620</name>
</gene>
<name>A0A679FVC3_9BACL</name>
<evidence type="ECO:0000256" key="8">
    <source>
        <dbReference type="ARBA" id="ARBA00031985"/>
    </source>
</evidence>
<dbReference type="Gene3D" id="1.10.290.10">
    <property type="entry name" value="Topoisomerase I, domain 4"/>
    <property type="match status" value="1"/>
</dbReference>
<dbReference type="InterPro" id="IPR006171">
    <property type="entry name" value="TOPRIM_dom"/>
</dbReference>
<dbReference type="InterPro" id="IPR013824">
    <property type="entry name" value="Topo_IA_cen_sub1"/>
</dbReference>
<keyword evidence="12" id="KW-0614">Plasmid</keyword>
<evidence type="ECO:0000256" key="5">
    <source>
        <dbReference type="ARBA" id="ARBA00023125"/>
    </source>
</evidence>
<dbReference type="Gene3D" id="1.10.460.10">
    <property type="entry name" value="Topoisomerase I, domain 2"/>
    <property type="match status" value="1"/>
</dbReference>
<dbReference type="PROSITE" id="PS00396">
    <property type="entry name" value="TOPO_IA_1"/>
    <property type="match status" value="1"/>
</dbReference>
<dbReference type="PRINTS" id="PR00417">
    <property type="entry name" value="PRTPISMRASEI"/>
</dbReference>
<keyword evidence="13" id="KW-1185">Reference proteome</keyword>
<comment type="catalytic activity">
    <reaction evidence="1">
        <text>ATP-independent breakage of single-stranded DNA, followed by passage and rejoining.</text>
        <dbReference type="EC" id="5.6.2.1"/>
    </reaction>
</comment>
<feature type="domain" description="Topo IA-type catalytic" evidence="11">
    <location>
        <begin position="148"/>
        <end position="592"/>
    </location>
</feature>
<dbReference type="InterPro" id="IPR005738">
    <property type="entry name" value="TopoIII"/>
</dbReference>
<dbReference type="EMBL" id="AP022558">
    <property type="protein sequence ID" value="BBW98929.1"/>
    <property type="molecule type" value="Genomic_DNA"/>
</dbReference>
<dbReference type="Pfam" id="PF01751">
    <property type="entry name" value="Toprim"/>
    <property type="match status" value="1"/>
</dbReference>
<dbReference type="InterPro" id="IPR013826">
    <property type="entry name" value="Topo_IA_cen_sub3"/>
</dbReference>
<dbReference type="InterPro" id="IPR023406">
    <property type="entry name" value="Topo_IA_AS"/>
</dbReference>
<dbReference type="SMART" id="SM00493">
    <property type="entry name" value="TOPRIM"/>
    <property type="match status" value="1"/>
</dbReference>
<dbReference type="Pfam" id="PF01131">
    <property type="entry name" value="Topoisom_bac"/>
    <property type="match status" value="1"/>
</dbReference>
<dbReference type="EC" id="5.6.2.1" evidence="3"/>
<dbReference type="Gene3D" id="2.70.20.10">
    <property type="entry name" value="Topoisomerase I, domain 3"/>
    <property type="match status" value="1"/>
</dbReference>
<evidence type="ECO:0000256" key="7">
    <source>
        <dbReference type="ARBA" id="ARBA00030003"/>
    </source>
</evidence>
<sequence>MKGLLIAEKPSLMRDIERAYRTMEYPDELDFAAFVGHVMELKKPGDYREEWKEWKEEHLPIIPSMFEYQPKEQTKDVYQRIVDLIHRNRYDYLINACDAGREGELIFHAFYSFIQCRLPVKRLWISDTTTETIQKGLLSLLDHDDPSLTRLRQAAEGRAMFDWLIGMNASQACSLRAKKTIPIGRVMTPTLAIVVQREKEIQAFTPSPYWVLEALFAKGESVYSGVWVKEGESKITRRDQAEALRQRLEPMKQGQVVDVQKEQKTQYAPSLHSLLELQKEANKVFGYSAQETLTIAQSLYEKHKIITYPRTESKCLSTALAKTIVKHIQALKEVSEVSNFVDVILTSGNIERVMRNKKYVNDHQVTDHHAIIPTTKTPELQVLSSKEKNVYLLIVKRFLSIFLPPFVFEKTVVFTEIGGERFRSEGKTVIDQGYMALYPPKKESRDEEQVVLPPLEKGDLVQVKRLELKQKETTPPPRYDDSSLLQAMANAGRFVEEDEWKTILKETAGLGTSATRAGIIEKLVERGFIEKKGKVYQATPFGIEVVDMLQGLDVVSPVLTAQWEKKLHEIENGQRTFASFQEEMVAYTKELTNRLFHMVRPVSKISKGIGICPKCKHVVIETKKSYVCTEYNKTCDFVVAKQILGATVSPQEMKRLLEGKPTKTKTFTWKNGKQGRAKLLLKEGALSFVFETQRGA</sequence>
<dbReference type="PANTHER" id="PTHR11390:SF21">
    <property type="entry name" value="DNA TOPOISOMERASE 3-ALPHA"/>
    <property type="match status" value="1"/>
</dbReference>
<dbReference type="InterPro" id="IPR013497">
    <property type="entry name" value="Topo_IA_cen"/>
</dbReference>
<dbReference type="SUPFAM" id="SSF56712">
    <property type="entry name" value="Prokaryotic type I DNA topoisomerase"/>
    <property type="match status" value="1"/>
</dbReference>
<evidence type="ECO:0000259" key="11">
    <source>
        <dbReference type="PROSITE" id="PS52039"/>
    </source>
</evidence>
<dbReference type="InterPro" id="IPR003602">
    <property type="entry name" value="Topo_IA_DNA-bd_dom"/>
</dbReference>
<keyword evidence="5" id="KW-0238">DNA-binding</keyword>
<dbReference type="GO" id="GO:0003677">
    <property type="term" value="F:DNA binding"/>
    <property type="evidence" value="ECO:0007669"/>
    <property type="project" value="UniProtKB-KW"/>
</dbReference>
<dbReference type="PROSITE" id="PS52039">
    <property type="entry name" value="TOPO_IA_2"/>
    <property type="match status" value="1"/>
</dbReference>
<evidence type="ECO:0000313" key="13">
    <source>
        <dbReference type="Proteomes" id="UP000501421"/>
    </source>
</evidence>
<keyword evidence="4" id="KW-0799">Topoisomerase</keyword>